<feature type="compositionally biased region" description="Low complexity" evidence="1">
    <location>
        <begin position="1694"/>
        <end position="1706"/>
    </location>
</feature>
<dbReference type="GO" id="GO:0005524">
    <property type="term" value="F:ATP binding"/>
    <property type="evidence" value="ECO:0007669"/>
    <property type="project" value="InterPro"/>
</dbReference>
<evidence type="ECO:0000313" key="5">
    <source>
        <dbReference type="EMBL" id="GLR71938.1"/>
    </source>
</evidence>
<feature type="domain" description="DUF7902" evidence="4">
    <location>
        <begin position="597"/>
        <end position="680"/>
    </location>
</feature>
<dbReference type="GO" id="GO:0016887">
    <property type="term" value="F:ATP hydrolysis activity"/>
    <property type="evidence" value="ECO:0007669"/>
    <property type="project" value="InterPro"/>
</dbReference>
<feature type="region of interest" description="Disordered" evidence="1">
    <location>
        <begin position="1681"/>
        <end position="1706"/>
    </location>
</feature>
<feature type="domain" description="ATPase AAA-type core" evidence="2">
    <location>
        <begin position="1296"/>
        <end position="1341"/>
    </location>
</feature>
<reference evidence="5" key="1">
    <citation type="journal article" date="2014" name="Int. J. Syst. Evol. Microbiol.">
        <title>Complete genome sequence of Corynebacterium casei LMG S-19264T (=DSM 44701T), isolated from a smear-ripened cheese.</title>
        <authorList>
            <consortium name="US DOE Joint Genome Institute (JGI-PGF)"/>
            <person name="Walter F."/>
            <person name="Albersmeier A."/>
            <person name="Kalinowski J."/>
            <person name="Ruckert C."/>
        </authorList>
    </citation>
    <scope>NUCLEOTIDE SEQUENCE</scope>
    <source>
        <strain evidence="5">NBRC 110023</strain>
    </source>
</reference>
<reference evidence="5" key="2">
    <citation type="submission" date="2023-01" db="EMBL/GenBank/DDBJ databases">
        <title>Draft genome sequence of Agaribacter marinus strain NBRC 110023.</title>
        <authorList>
            <person name="Sun Q."/>
            <person name="Mori K."/>
        </authorList>
    </citation>
    <scope>NUCLEOTIDE SEQUENCE</scope>
    <source>
        <strain evidence="5">NBRC 110023</strain>
    </source>
</reference>
<sequence>MASEQLDQAVAQGGAYEVIRARLVEQSAQLKSAVDTLNEARVAEFGQANLSVTGRVRVRTENNCIARDIVPVGNHVLFGYNVFIGLKKETQVSDVFSLYKLEEKGTGYELTETPLDGTFLDDAKFVKEFNELYVYYKEARLIQLKIQNQTLFAVFQIGRKLEDIRVFQWQLDKQGSASYIDNRGDRTIKKSPSHDFEWQSAGRELHESGSHPHVNILDQVFVETIGGDLTIKVENNTEDGLGIYSEEVDDNTQSLADADIKYAQVGSLILLRILPYREKIHRYLVFNTRTKQVDRIDAIGLACMSLPEDHGIIFPGGYYLQSGETKKFPDEIDGLTFKRSIKSPNGEDVLFIFYEPETGLAGLYSYNLIRKELQNPIYAHGFSIFDDGKMVIFSAQDEPSRVHPMQVWETPYFSNEFAAKQPSKDNFYHRIGNKELVRGISDLVSIYRNVNQNTPSRSSYEDLIRTAKSMFDTYYWLSDSSIEVLANSVKDITNTAELVIDEFEKVEQIQQQASLALSDAETKQKDVISNIRISSWKTPQEYVESLTNLRKQRGYLVTLREQRYIDVDKLNALDESAQTAFDEVSTATVDFLSSDAALTPYVKSIDTFEQRIQSAELVVVINEVNDELESLSLGLDLLTEVLNGLKIDDATKRTKILDDISEIYSKLNKVKAQGRNRRKQLGSSEATAEFAAQFRLFSQSINSALAMADTPDKAEEQLSRLLIQLEELESKFSEFDQFLTDIVEKREELQSAFESRKQTLMEERQRRSQNIFGAAERILKGVGRRAMTFSEAADLNTYFASDPMILKVNELANQLRELDDPIKADDLDAQLKNVKEQGIRSLRDKQDIFEDGGAIIKLGRHKFSVNRQSLDLTLLPREDNLYRHLVGTDYFEAIDNETLNALKPYWQQNLISENNDVSRAEFLVSLILFDAEKQRNDLSLERLYSIENDTSALNKIVRQYMTERFQEGYEKGIHDADAISILQALIPIHKKAGLLRFAPNTRALAMLFWAYNKVSEHQQNIWQSHAQSASILSTSFNSIQGFIELQNKLKIAIESFIARFQLPFSQETLSQAAIYLSLELAQDDLAFVTSQSASKIQQTFTQTLEHLNHSKDFIQAMNQFDKLIHQHSSTDKYVKGLQEQWALTRAWVEATIEQQSLPSESMHYIDEVSALVILNNKLPTRNSDVSLTTNISSLLSDHARIKDGELTLTLDEFNQRLSHYHSVHVENFKRYHQLRNELMQTSKKELQLDAYTAKPLSSFVRNRLINEVYLPIIGDNLAKQMGTVGDNKRTDLMGLLLLISPPGYGKTTLMEYVAARLGLVFMKINCPSLGHDVTSIDPQNAPNATARQELEKLNLGLEMGNNVMLYLDDIQHTHPEFLQKFIALCDGTRRIEGVWKGESKTYDMRGKKFCVVMAGNPYTESGDVFKVPDMLANRADIYNLGDVLGGKEEQFALSYIENALTSNPVLAPLALRDMNDVYKFVAMANGEEVASSELSHQYSGAEVNEIVAVLRHLKAIQEVILKVNLQYIESAATAEDYRQEPPFKLQGSYRNMNKMTEKVSAVMNHDELMQLIGDHYTGEAQTLTSGAEENLLKLAILRGVISEEEQARWAHICSAFDSKQTKNIEGDPQLQAVKQLSQMANALEDIKLDMQQSDTGDLIRPINRVAAAMQLLGKVWAGEDKAQLPKAKTKKPIAKTTNTKPTNDSD</sequence>
<evidence type="ECO:0000313" key="6">
    <source>
        <dbReference type="Proteomes" id="UP001156601"/>
    </source>
</evidence>
<keyword evidence="6" id="KW-1185">Reference proteome</keyword>
<dbReference type="Gene3D" id="3.40.50.300">
    <property type="entry name" value="P-loop containing nucleotide triphosphate hydrolases"/>
    <property type="match status" value="1"/>
</dbReference>
<dbReference type="InterPro" id="IPR003959">
    <property type="entry name" value="ATPase_AAA_core"/>
</dbReference>
<evidence type="ECO:0000256" key="1">
    <source>
        <dbReference type="SAM" id="MobiDB-lite"/>
    </source>
</evidence>
<dbReference type="Pfam" id="PF25472">
    <property type="entry name" value="DUF7902"/>
    <property type="match status" value="1"/>
</dbReference>
<evidence type="ECO:0008006" key="7">
    <source>
        <dbReference type="Google" id="ProtNLM"/>
    </source>
</evidence>
<organism evidence="5 6">
    <name type="scientific">Agaribacter marinus</name>
    <dbReference type="NCBI Taxonomy" id="1431249"/>
    <lineage>
        <taxon>Bacteria</taxon>
        <taxon>Pseudomonadati</taxon>
        <taxon>Pseudomonadota</taxon>
        <taxon>Gammaproteobacteria</taxon>
        <taxon>Alteromonadales</taxon>
        <taxon>Alteromonadaceae</taxon>
        <taxon>Agaribacter</taxon>
    </lineage>
</organism>
<evidence type="ECO:0000259" key="3">
    <source>
        <dbReference type="Pfam" id="PF12458"/>
    </source>
</evidence>
<gene>
    <name evidence="5" type="ORF">GCM10007852_28460</name>
</gene>
<dbReference type="InterPro" id="IPR057224">
    <property type="entry name" value="DUF7902"/>
</dbReference>
<dbReference type="Pfam" id="PF12458">
    <property type="entry name" value="DUF3686"/>
    <property type="match status" value="1"/>
</dbReference>
<dbReference type="SUPFAM" id="SSF52540">
    <property type="entry name" value="P-loop containing nucleoside triphosphate hydrolases"/>
    <property type="match status" value="1"/>
</dbReference>
<dbReference type="InterPro" id="IPR027417">
    <property type="entry name" value="P-loop_NTPase"/>
</dbReference>
<evidence type="ECO:0000259" key="4">
    <source>
        <dbReference type="Pfam" id="PF25472"/>
    </source>
</evidence>
<dbReference type="RefSeq" id="WP_284218272.1">
    <property type="nucleotide sequence ID" value="NZ_BSOT01000006.1"/>
</dbReference>
<dbReference type="Pfam" id="PF00004">
    <property type="entry name" value="AAA"/>
    <property type="match status" value="1"/>
</dbReference>
<comment type="caution">
    <text evidence="5">The sequence shown here is derived from an EMBL/GenBank/DDBJ whole genome shotgun (WGS) entry which is preliminary data.</text>
</comment>
<name>A0AA37SXV7_9ALTE</name>
<proteinExistence type="predicted"/>
<dbReference type="Proteomes" id="UP001156601">
    <property type="component" value="Unassembled WGS sequence"/>
</dbReference>
<feature type="domain" description="DUF3686" evidence="3">
    <location>
        <begin position="30"/>
        <end position="475"/>
    </location>
</feature>
<dbReference type="InterPro" id="IPR020958">
    <property type="entry name" value="DUF3686"/>
</dbReference>
<evidence type="ECO:0000259" key="2">
    <source>
        <dbReference type="Pfam" id="PF00004"/>
    </source>
</evidence>
<dbReference type="EMBL" id="BSOT01000006">
    <property type="protein sequence ID" value="GLR71938.1"/>
    <property type="molecule type" value="Genomic_DNA"/>
</dbReference>
<protein>
    <recommendedName>
        <fullName evidence="7">DNA repair protein</fullName>
    </recommendedName>
</protein>
<accession>A0AA37SXV7</accession>